<dbReference type="EMBL" id="CP000830">
    <property type="protein sequence ID" value="ABV92978.1"/>
    <property type="molecule type" value="Genomic_DNA"/>
</dbReference>
<feature type="transmembrane region" description="Helical" evidence="1">
    <location>
        <begin position="162"/>
        <end position="178"/>
    </location>
</feature>
<dbReference type="STRING" id="398580.Dshi_1236"/>
<feature type="transmembrane region" description="Helical" evidence="1">
    <location>
        <begin position="80"/>
        <end position="100"/>
    </location>
</feature>
<feature type="transmembrane region" description="Helical" evidence="1">
    <location>
        <begin position="138"/>
        <end position="156"/>
    </location>
</feature>
<dbReference type="GO" id="GO:0009389">
    <property type="term" value="F:dimethyl sulfoxide reductase activity"/>
    <property type="evidence" value="ECO:0007669"/>
    <property type="project" value="TreeGrafter"/>
</dbReference>
<proteinExistence type="predicted"/>
<accession>A8LIC4</accession>
<dbReference type="GO" id="GO:0005886">
    <property type="term" value="C:plasma membrane"/>
    <property type="evidence" value="ECO:0007669"/>
    <property type="project" value="TreeGrafter"/>
</dbReference>
<organism evidence="2 3">
    <name type="scientific">Dinoroseobacter shibae (strain DSM 16493 / NCIMB 14021 / DFL 12)</name>
    <dbReference type="NCBI Taxonomy" id="398580"/>
    <lineage>
        <taxon>Bacteria</taxon>
        <taxon>Pseudomonadati</taxon>
        <taxon>Pseudomonadota</taxon>
        <taxon>Alphaproteobacteria</taxon>
        <taxon>Rhodobacterales</taxon>
        <taxon>Roseobacteraceae</taxon>
        <taxon>Dinoroseobacter</taxon>
    </lineage>
</organism>
<dbReference type="HOGENOM" id="CLU_077429_0_0_5"/>
<feature type="transmembrane region" description="Helical" evidence="1">
    <location>
        <begin position="7"/>
        <end position="26"/>
    </location>
</feature>
<gene>
    <name evidence="2" type="primary">dmsC</name>
    <name evidence="2" type="ordered locus">Dshi_1236</name>
</gene>
<keyword evidence="1" id="KW-0812">Transmembrane</keyword>
<dbReference type="AlphaFoldDB" id="A8LIC4"/>
<feature type="transmembrane region" description="Helical" evidence="1">
    <location>
        <begin position="106"/>
        <end position="126"/>
    </location>
</feature>
<dbReference type="PANTHER" id="PTHR38095">
    <property type="entry name" value="ANAEROBIC DIMETHYL SULFOXIDE REDUCTASE CHAIN YNFH"/>
    <property type="match status" value="1"/>
</dbReference>
<evidence type="ECO:0000256" key="1">
    <source>
        <dbReference type="SAM" id="Phobius"/>
    </source>
</evidence>
<dbReference type="OrthoDB" id="5520897at2"/>
<evidence type="ECO:0000313" key="3">
    <source>
        <dbReference type="Proteomes" id="UP000006833"/>
    </source>
</evidence>
<reference evidence="3" key="1">
    <citation type="journal article" date="2010" name="ISME J.">
        <title>The complete genome sequence of the algal symbiont Dinoroseobacter shibae: a hitchhiker's guide to life in the sea.</title>
        <authorList>
            <person name="Wagner-Dobler I."/>
            <person name="Ballhausen B."/>
            <person name="Berger M."/>
            <person name="Brinkhoff T."/>
            <person name="Buchholz I."/>
            <person name="Bunk B."/>
            <person name="Cypionka H."/>
            <person name="Daniel R."/>
            <person name="Drepper T."/>
            <person name="Gerdts G."/>
            <person name="Hahnke S."/>
            <person name="Han C."/>
            <person name="Jahn D."/>
            <person name="Kalhoefer D."/>
            <person name="Kiss H."/>
            <person name="Klenk H.P."/>
            <person name="Kyrpides N."/>
            <person name="Liebl W."/>
            <person name="Liesegang H."/>
            <person name="Meincke L."/>
            <person name="Pati A."/>
            <person name="Petersen J."/>
            <person name="Piekarski T."/>
            <person name="Pommerenke C."/>
            <person name="Pradella S."/>
            <person name="Pukall R."/>
            <person name="Rabus R."/>
            <person name="Stackebrandt E."/>
            <person name="Thole S."/>
            <person name="Thompson L."/>
            <person name="Tielen P."/>
            <person name="Tomasch J."/>
            <person name="von Jan M."/>
            <person name="Wanphrut N."/>
            <person name="Wichels A."/>
            <person name="Zech H."/>
            <person name="Simon M."/>
        </authorList>
    </citation>
    <scope>NUCLEOTIDE SEQUENCE [LARGE SCALE GENOMIC DNA]</scope>
    <source>
        <strain evidence="3">DSM 16493 / NCIMB 14021 / DFL 12</strain>
    </source>
</reference>
<dbReference type="RefSeq" id="WP_012177908.1">
    <property type="nucleotide sequence ID" value="NC_009952.1"/>
</dbReference>
<keyword evidence="3" id="KW-1185">Reference proteome</keyword>
<evidence type="ECO:0000313" key="2">
    <source>
        <dbReference type="EMBL" id="ABV92978.1"/>
    </source>
</evidence>
<dbReference type="PANTHER" id="PTHR38095:SF1">
    <property type="entry name" value="ANAEROBIC DIMETHYL SULFOXIDE REDUCTASE CHAIN YNFH"/>
    <property type="match status" value="1"/>
</dbReference>
<feature type="transmembrane region" description="Helical" evidence="1">
    <location>
        <begin position="253"/>
        <end position="273"/>
    </location>
</feature>
<name>A8LIC4_DINSH</name>
<dbReference type="GO" id="GO:0019645">
    <property type="term" value="P:anaerobic electron transport chain"/>
    <property type="evidence" value="ECO:0007669"/>
    <property type="project" value="InterPro"/>
</dbReference>
<dbReference type="KEGG" id="dsh:Dshi_1236"/>
<dbReference type="InterPro" id="IPR007059">
    <property type="entry name" value="DmsC"/>
</dbReference>
<keyword evidence="1" id="KW-1133">Transmembrane helix</keyword>
<dbReference type="Pfam" id="PF04976">
    <property type="entry name" value="DmsC"/>
    <property type="match status" value="1"/>
</dbReference>
<dbReference type="GO" id="GO:0009390">
    <property type="term" value="C:dimethyl sulfoxide reductase complex"/>
    <property type="evidence" value="ECO:0007669"/>
    <property type="project" value="TreeGrafter"/>
</dbReference>
<dbReference type="Proteomes" id="UP000006833">
    <property type="component" value="Chromosome"/>
</dbReference>
<sequence>MHPARSVILFTSLSGIGFGFLIWLGLGIPKAVGGVGAVYYALAFALTVGGLIASTFHLGNPQRAWRAFSQWRTSWLSREAVLAVLALAIMALHGAAAVLLGYQPAFLGLLGAALCLATVLATAMIYTQLKTVPRWNQPSTPILFALLSLAGGALLAGRMDPALWLLIAAGAVQLWAWLQGDKAFAENATTLATATRIGEEVRAFEPPHTGGNYLMREMVFQVGRKHALKLRAIAFALMIALPVLIILVNDKHLMVGIAVLLHFAGVLVARWLFFAEAEHVVGLYYGRAQTPLSSE</sequence>
<feature type="transmembrane region" description="Helical" evidence="1">
    <location>
        <begin position="228"/>
        <end position="247"/>
    </location>
</feature>
<dbReference type="eggNOG" id="COG3302">
    <property type="taxonomic scope" value="Bacteria"/>
</dbReference>
<protein>
    <submittedName>
        <fullName evidence="2">DMSO reductase anchor subunit</fullName>
    </submittedName>
</protein>
<feature type="transmembrane region" description="Helical" evidence="1">
    <location>
        <begin position="38"/>
        <end position="59"/>
    </location>
</feature>
<keyword evidence="1" id="KW-0472">Membrane</keyword>